<dbReference type="RefSeq" id="WP_100878983.1">
    <property type="nucleotide sequence ID" value="NZ_PHUJ01000003.1"/>
</dbReference>
<gene>
    <name evidence="2" type="ORF">ATL51_3110</name>
</gene>
<dbReference type="PANTHER" id="PTHR43312">
    <property type="entry name" value="D-THREO-ALDOSE 1-DEHYDROGENASE"/>
    <property type="match status" value="1"/>
</dbReference>
<dbReference type="InterPro" id="IPR053135">
    <property type="entry name" value="AKR2_Oxidoreductase"/>
</dbReference>
<sequence>MPAPAHRLGLGLAAIARPAYITSGRAGELGDDRDVATLRDRSRALLDAAYAAGVRYLDVARSYGRAEEFLAGWLADRPGVTGGEDPVEIGSKWGYRYVGGWRTDADTHEVKDHSLDAFTEQYALSRELLGDHLGTYHVHSATLDTGVLDDGRVHRAMAHLRDRGIRVGISTSGPAQADAVRRALDVRVDGEPLFTSFQSTWNPLEPSVGPALAEAADAGARVIVKEVFANGRLLPGGEDGTEGARAAAALAVRTGVPLDRIAVAAALANPWAWRVLLGPVGTDQLASNLAGAELTLPADVAEELTALAEPAEQYWATRSARPWS</sequence>
<organism evidence="2 3">
    <name type="scientific">Pseudonocardia alni</name>
    <name type="common">Amycolata alni</name>
    <dbReference type="NCBI Taxonomy" id="33907"/>
    <lineage>
        <taxon>Bacteria</taxon>
        <taxon>Bacillati</taxon>
        <taxon>Actinomycetota</taxon>
        <taxon>Actinomycetes</taxon>
        <taxon>Pseudonocardiales</taxon>
        <taxon>Pseudonocardiaceae</taxon>
        <taxon>Pseudonocardia</taxon>
    </lineage>
</organism>
<dbReference type="Gene3D" id="3.20.20.100">
    <property type="entry name" value="NADP-dependent oxidoreductase domain"/>
    <property type="match status" value="1"/>
</dbReference>
<reference evidence="2 3" key="1">
    <citation type="submission" date="2017-11" db="EMBL/GenBank/DDBJ databases">
        <title>Sequencing the genomes of 1000 actinobacteria strains.</title>
        <authorList>
            <person name="Klenk H.-P."/>
        </authorList>
    </citation>
    <scope>NUCLEOTIDE SEQUENCE [LARGE SCALE GENOMIC DNA]</scope>
    <source>
        <strain evidence="2 3">DSM 44104</strain>
    </source>
</reference>
<dbReference type="InterPro" id="IPR023210">
    <property type="entry name" value="NADP_OxRdtase_dom"/>
</dbReference>
<dbReference type="Pfam" id="PF00248">
    <property type="entry name" value="Aldo_ket_red"/>
    <property type="match status" value="1"/>
</dbReference>
<dbReference type="AlphaFoldDB" id="A0AA44UQC4"/>
<evidence type="ECO:0000313" key="2">
    <source>
        <dbReference type="EMBL" id="PKB31421.1"/>
    </source>
</evidence>
<evidence type="ECO:0000259" key="1">
    <source>
        <dbReference type="Pfam" id="PF00248"/>
    </source>
</evidence>
<dbReference type="SUPFAM" id="SSF51430">
    <property type="entry name" value="NAD(P)-linked oxidoreductase"/>
    <property type="match status" value="1"/>
</dbReference>
<dbReference type="PANTHER" id="PTHR43312:SF1">
    <property type="entry name" value="NADP-DEPENDENT OXIDOREDUCTASE DOMAIN-CONTAINING PROTEIN"/>
    <property type="match status" value="1"/>
</dbReference>
<proteinExistence type="predicted"/>
<feature type="domain" description="NADP-dependent oxidoreductase" evidence="1">
    <location>
        <begin position="39"/>
        <end position="308"/>
    </location>
</feature>
<dbReference type="Proteomes" id="UP000232453">
    <property type="component" value="Unassembled WGS sequence"/>
</dbReference>
<dbReference type="InterPro" id="IPR036812">
    <property type="entry name" value="NAD(P)_OxRdtase_dom_sf"/>
</dbReference>
<accession>A0AA44UQC4</accession>
<evidence type="ECO:0000313" key="3">
    <source>
        <dbReference type="Proteomes" id="UP000232453"/>
    </source>
</evidence>
<protein>
    <submittedName>
        <fullName evidence="2">Aryl-alcohol dehydrogenase-like predicted oxidoreductase</fullName>
    </submittedName>
</protein>
<comment type="caution">
    <text evidence="2">The sequence shown here is derived from an EMBL/GenBank/DDBJ whole genome shotgun (WGS) entry which is preliminary data.</text>
</comment>
<name>A0AA44UQC4_PSEA5</name>
<dbReference type="EMBL" id="PHUJ01000003">
    <property type="protein sequence ID" value="PKB31421.1"/>
    <property type="molecule type" value="Genomic_DNA"/>
</dbReference>